<feature type="region of interest" description="Disordered" evidence="1">
    <location>
        <begin position="1"/>
        <end position="45"/>
    </location>
</feature>
<comment type="caution">
    <text evidence="2">The sequence shown here is derived from an EMBL/GenBank/DDBJ whole genome shotgun (WGS) entry which is preliminary data.</text>
</comment>
<accession>A0AA44URB2</accession>
<evidence type="ECO:0000313" key="3">
    <source>
        <dbReference type="Proteomes" id="UP000232453"/>
    </source>
</evidence>
<dbReference type="EMBL" id="PHUJ01000003">
    <property type="protein sequence ID" value="PKB31921.1"/>
    <property type="molecule type" value="Genomic_DNA"/>
</dbReference>
<evidence type="ECO:0000313" key="2">
    <source>
        <dbReference type="EMBL" id="PKB31921.1"/>
    </source>
</evidence>
<name>A0AA44URB2_PSEA5</name>
<feature type="compositionally biased region" description="Basic and acidic residues" evidence="1">
    <location>
        <begin position="19"/>
        <end position="45"/>
    </location>
</feature>
<dbReference type="RefSeq" id="WP_157818415.1">
    <property type="nucleotide sequence ID" value="NZ_JBICSI010000001.1"/>
</dbReference>
<evidence type="ECO:0000256" key="1">
    <source>
        <dbReference type="SAM" id="MobiDB-lite"/>
    </source>
</evidence>
<organism evidence="2 3">
    <name type="scientific">Pseudonocardia alni</name>
    <name type="common">Amycolata alni</name>
    <dbReference type="NCBI Taxonomy" id="33907"/>
    <lineage>
        <taxon>Bacteria</taxon>
        <taxon>Bacillati</taxon>
        <taxon>Actinomycetota</taxon>
        <taxon>Actinomycetes</taxon>
        <taxon>Pseudonocardiales</taxon>
        <taxon>Pseudonocardiaceae</taxon>
        <taxon>Pseudonocardia</taxon>
    </lineage>
</organism>
<proteinExistence type="predicted"/>
<protein>
    <submittedName>
        <fullName evidence="2">Uncharacterized protein</fullName>
    </submittedName>
</protein>
<sequence>MSTSETRSDAPEVRIPAPRRSEWGESWTDRLGWEETPDPERVSRA</sequence>
<gene>
    <name evidence="2" type="ORF">ATL51_3624</name>
</gene>
<feature type="compositionally biased region" description="Basic and acidic residues" evidence="1">
    <location>
        <begin position="1"/>
        <end position="12"/>
    </location>
</feature>
<dbReference type="Proteomes" id="UP000232453">
    <property type="component" value="Unassembled WGS sequence"/>
</dbReference>
<reference evidence="2 3" key="1">
    <citation type="submission" date="2017-11" db="EMBL/GenBank/DDBJ databases">
        <title>Sequencing the genomes of 1000 actinobacteria strains.</title>
        <authorList>
            <person name="Klenk H.-P."/>
        </authorList>
    </citation>
    <scope>NUCLEOTIDE SEQUENCE [LARGE SCALE GENOMIC DNA]</scope>
    <source>
        <strain evidence="2 3">DSM 44104</strain>
    </source>
</reference>
<dbReference type="AlphaFoldDB" id="A0AA44URB2"/>